<dbReference type="InterPro" id="IPR014002">
    <property type="entry name" value="Agenet_dom_plant"/>
</dbReference>
<dbReference type="InterPro" id="IPR048365">
    <property type="entry name" value="TNP-like_RNaseH_N"/>
</dbReference>
<reference evidence="2" key="1">
    <citation type="submission" date="2019-10" db="EMBL/GenBank/DDBJ databases">
        <title>Conservation and host-specific expression of non-tandemly repeated heterogenous ribosome RNA gene in arbuscular mycorrhizal fungi.</title>
        <authorList>
            <person name="Maeda T."/>
            <person name="Kobayashi Y."/>
            <person name="Nakagawa T."/>
            <person name="Ezawa T."/>
            <person name="Yamaguchi K."/>
            <person name="Bino T."/>
            <person name="Nishimoto Y."/>
            <person name="Shigenobu S."/>
            <person name="Kawaguchi M."/>
        </authorList>
    </citation>
    <scope>NUCLEOTIDE SEQUENCE</scope>
    <source>
        <strain evidence="2">HR1</strain>
    </source>
</reference>
<accession>A0A8H3QWP4</accession>
<name>A0A8H3QWP4_9GLOM</name>
<dbReference type="Pfam" id="PF21788">
    <property type="entry name" value="TNP-like_GBD"/>
    <property type="match status" value="1"/>
</dbReference>
<proteinExistence type="predicted"/>
<comment type="caution">
    <text evidence="2">The sequence shown here is derived from an EMBL/GenBank/DDBJ whole genome shotgun (WGS) entry which is preliminary data.</text>
</comment>
<dbReference type="InterPro" id="IPR048366">
    <property type="entry name" value="TNP-like_GBD"/>
</dbReference>
<gene>
    <name evidence="2" type="ORF">RCL2_002199200</name>
</gene>
<dbReference type="OrthoDB" id="2429640at2759"/>
<feature type="domain" description="Agenet" evidence="1">
    <location>
        <begin position="536"/>
        <end position="598"/>
    </location>
</feature>
<evidence type="ECO:0000259" key="1">
    <source>
        <dbReference type="SMART" id="SM00743"/>
    </source>
</evidence>
<evidence type="ECO:0000313" key="3">
    <source>
        <dbReference type="Proteomes" id="UP000615446"/>
    </source>
</evidence>
<organism evidence="2 3">
    <name type="scientific">Rhizophagus clarus</name>
    <dbReference type="NCBI Taxonomy" id="94130"/>
    <lineage>
        <taxon>Eukaryota</taxon>
        <taxon>Fungi</taxon>
        <taxon>Fungi incertae sedis</taxon>
        <taxon>Mucoromycota</taxon>
        <taxon>Glomeromycotina</taxon>
        <taxon>Glomeromycetes</taxon>
        <taxon>Glomerales</taxon>
        <taxon>Glomeraceae</taxon>
        <taxon>Rhizophagus</taxon>
    </lineage>
</organism>
<dbReference type="Proteomes" id="UP000615446">
    <property type="component" value="Unassembled WGS sequence"/>
</dbReference>
<sequence>MSKRKRSFETTESESIKLQKNVEALQELIHIWPDLKGKKVYFFPRLNKYFEGIIFYDAKEKKAYVYSVINDLKYETFSQWMIGLKNWGLFKGYRSALATIFLEPNPNSPPISSILRVNSNSYWKIHTYINIQDIVSLVQKESLGEGKFVGIIMQEISEVWVLDQVLQEIDLPFPVRVMKRTLDEISNLIQYIVSLKICYGQSTIENKNLPNEAYRYVDCKFIIKDGNICENCQKIYKTMQQIHRRFLAGVNSTKTVYASKEILIEKIECQKKLIKTKSVTIANIRSCLQKKIEKEEGEISDEMSTITHTVIKSIANKNIDISNLHPIFQELIRIQSENPNGTRYHPMFLRWAISVYSKSGKAAYDAMKKIMRLPSISTLKKSLTANNIWGYGRVGFFSHDSFKIQKGLLWCQRKNCYVGYLDFEDEMEDYKSFALQCQREIHTTSEENNSFNSIVERQERGLATQIHQVVWHSATHNFAFPIAYYGINTITAHNLNTLIFNLAARLECIGIHTYGSICDGAGENRIHIKSFDWYASTWSLGDVVEVNFNKNKKSFHAAKIVDSNFKRTKFTVCLCDSDKSEKITIDRAFIRPPMPLKSEWNVGELCEFKSPKDNQWYLGKITDFDSIESILSVEITNAEGGNEGWKVFNYHIGKFLRSVYDDQELLANYKTVNPITGEKWFFISDPTHVFKKLRNNLSKSHTGEKNSREIMYNGKEISWKHIKGVYEHTNQHATAKATKLTKRHIWLTSWSKMRVDLAEHTLSKEVEFALESIEELKNVSEGTREFIKYAQKYCQIMHSKICFRSIEDSRIKTLKKIRDWFVNGDKQKVGPMEWISSQCQFDLILSIDGFLGMIEFILKKYPGSMIQPRRVSQDMLKGLFGTIRELGGDSSTQTLKSYGHSLNKYQVTALVSSEIKSINYGKANSIGTGITSLVRRDSQKDKNYHEENKENSNIYQKYNARLLQLSAFSRKIFESILADNLIMGKFGSVSKSLNNNIPLINCYNHGKILLKK</sequence>
<dbReference type="AlphaFoldDB" id="A0A8H3QWP4"/>
<dbReference type="SMART" id="SM00743">
    <property type="entry name" value="Agenet"/>
    <property type="match status" value="1"/>
</dbReference>
<dbReference type="Pfam" id="PF21787">
    <property type="entry name" value="TNP-like_RNaseH_N"/>
    <property type="match status" value="1"/>
</dbReference>
<evidence type="ECO:0000313" key="2">
    <source>
        <dbReference type="EMBL" id="GES95315.1"/>
    </source>
</evidence>
<dbReference type="EMBL" id="BLAL01000242">
    <property type="protein sequence ID" value="GES95315.1"/>
    <property type="molecule type" value="Genomic_DNA"/>
</dbReference>
<protein>
    <recommendedName>
        <fullName evidence="1">Agenet domain-containing protein</fullName>
    </recommendedName>
</protein>